<dbReference type="EMBL" id="JSAM01000045">
    <property type="protein sequence ID" value="KIA78056.1"/>
    <property type="molecule type" value="Genomic_DNA"/>
</dbReference>
<dbReference type="InterPro" id="IPR006439">
    <property type="entry name" value="HAD-SF_hydro_IA"/>
</dbReference>
<dbReference type="Proteomes" id="UP000031307">
    <property type="component" value="Unassembled WGS sequence"/>
</dbReference>
<proteinExistence type="predicted"/>
<gene>
    <name evidence="1" type="ORF">DB43_FA00020</name>
</gene>
<dbReference type="Pfam" id="PF13419">
    <property type="entry name" value="HAD_2"/>
    <property type="match status" value="1"/>
</dbReference>
<dbReference type="InterPro" id="IPR041492">
    <property type="entry name" value="HAD_2"/>
</dbReference>
<name>A0A0C1C3F5_9BACT</name>
<dbReference type="InterPro" id="IPR036412">
    <property type="entry name" value="HAD-like_sf"/>
</dbReference>
<reference evidence="1 2" key="1">
    <citation type="journal article" date="2014" name="Mol. Biol. Evol.">
        <title>Massive expansion of Ubiquitination-related gene families within the Chlamydiae.</title>
        <authorList>
            <person name="Domman D."/>
            <person name="Collingro A."/>
            <person name="Lagkouvardos I."/>
            <person name="Gehre L."/>
            <person name="Weinmaier T."/>
            <person name="Rattei T."/>
            <person name="Subtil A."/>
            <person name="Horn M."/>
        </authorList>
    </citation>
    <scope>NUCLEOTIDE SEQUENCE [LARGE SCALE GENOMIC DNA]</scope>
    <source>
        <strain evidence="1 2">OEW1</strain>
    </source>
</reference>
<dbReference type="InterPro" id="IPR023198">
    <property type="entry name" value="PGP-like_dom2"/>
</dbReference>
<protein>
    <submittedName>
        <fullName evidence="1">Uncharacterized protein</fullName>
    </submittedName>
</protein>
<evidence type="ECO:0000313" key="1">
    <source>
        <dbReference type="EMBL" id="KIA78056.1"/>
    </source>
</evidence>
<dbReference type="PANTHER" id="PTHR43611">
    <property type="entry name" value="ALPHA-D-GLUCOSE 1-PHOSPHATE PHOSPHATASE"/>
    <property type="match status" value="1"/>
</dbReference>
<organism evidence="1 2">
    <name type="scientific">Parachlamydia acanthamoebae</name>
    <dbReference type="NCBI Taxonomy" id="83552"/>
    <lineage>
        <taxon>Bacteria</taxon>
        <taxon>Pseudomonadati</taxon>
        <taxon>Chlamydiota</taxon>
        <taxon>Chlamydiia</taxon>
        <taxon>Parachlamydiales</taxon>
        <taxon>Parachlamydiaceae</taxon>
        <taxon>Parachlamydia</taxon>
    </lineage>
</organism>
<dbReference type="PATRIC" id="fig|83552.4.peg.749"/>
<dbReference type="SFLD" id="SFLDS00003">
    <property type="entry name" value="Haloacid_Dehalogenase"/>
    <property type="match status" value="1"/>
</dbReference>
<dbReference type="Gene3D" id="3.40.50.1000">
    <property type="entry name" value="HAD superfamily/HAD-like"/>
    <property type="match status" value="1"/>
</dbReference>
<comment type="caution">
    <text evidence="1">The sequence shown here is derived from an EMBL/GenBank/DDBJ whole genome shotgun (WGS) entry which is preliminary data.</text>
</comment>
<accession>A0A0C1C3F5</accession>
<dbReference type="PANTHER" id="PTHR43611:SF3">
    <property type="entry name" value="FLAVIN MONONUCLEOTIDE HYDROLASE 1, CHLOROPLATIC"/>
    <property type="match status" value="1"/>
</dbReference>
<dbReference type="AlphaFoldDB" id="A0A0C1C3F5"/>
<dbReference type="InterPro" id="IPR023214">
    <property type="entry name" value="HAD_sf"/>
</dbReference>
<evidence type="ECO:0000313" key="2">
    <source>
        <dbReference type="Proteomes" id="UP000031307"/>
    </source>
</evidence>
<dbReference type="SUPFAM" id="SSF56784">
    <property type="entry name" value="HAD-like"/>
    <property type="match status" value="1"/>
</dbReference>
<dbReference type="Gene3D" id="1.10.150.240">
    <property type="entry name" value="Putative phosphatase, domain 2"/>
    <property type="match status" value="1"/>
</dbReference>
<dbReference type="NCBIfam" id="TIGR01509">
    <property type="entry name" value="HAD-SF-IA-v3"/>
    <property type="match status" value="1"/>
</dbReference>
<sequence length="226" mass="26381">MVSIKDRLAPLFLDKNKGNQMKKSASITTLFIDIGGVLLTNGWDRQSRMLASQKFNLDFEDMESRHHLTSDTFEIGKLTLENYLNRVVFYRKRMFTREDFQKFMFDQSKPFPQMINLALKLKILHSLKIAVVSNESKELNEYRIKKFKLGEFVDFFISSSIVHLRKPDEDIFRLALEIAQVPAERVVYIENTPMFVEVAQGLGIQSILHTDYESTYVKLSDLKVNR</sequence>
<dbReference type="SFLD" id="SFLDG01129">
    <property type="entry name" value="C1.5:_HAD__Beta-PGM__Phosphata"/>
    <property type="match status" value="1"/>
</dbReference>